<sequence>MKDLIIRDGTDQNHRFPVALETGYFNVDELKLESLAGMGADFSSSLSYYTLENTVQGNWKELFSSDEAVIFAMIISFDLNRQMTWFTHLSKQKENRNLVLQNYRLAEKINYWYETLLTINNNLARDCCRRIRHLIEKKLRPDLNMLQALYTNSKKGDDNHQIDFTRLKAIWHTNETGHTKDHVADQSPEENDNDRLHSLTTCFYSFYNGIMLLKDYTAILLEKSLKSQIHSPSTGLYLAFLRLFEKIQEEQNLFTSRHLDFYYNEILKCRVQNPVPDKAYLCFKKAPGTENVFLPKGTGFSAPKGKNNHPRAYLSDNDLVVGSARVESLKTLFYERDGLVSPESDMNMITSARINTIPLMESMDLDETQTGWPIFGAEANRAMSGTQQNASLGFAVAAPVLLLREGKRKVFVCLQLARHKEALKEDALFAFFLEKAASLIETTPEDIFFKVFSKIFNISLTTEDGWLDIPDYMPAINRVDKKCDPNNFDISFELDSEIQPIVPWSEEIHGKGYDTKFPVIRFTVNNETYAYPCSILEDYFIKEIEIHAHVNGIKNLILHNHLGRLDPNTPFQPFGPMPAVGSYFIAGSYETSIKKTSDFNIELEWGELPPAKGGFKTHYREYGMGIDNTSFKAGVSVLQEGQWQPPAPDLQPRIDLMGNSTDKDKKIAGKTQWITKGIDLSRLDPNTTPEKDYGFDIKTRSGFFKFTITDPEQAFGHGEYPFLLTNVLVHNAKPPMFTKPKPMPNPPYTPMVNTITANYKAFSLIRPDLTASSADRQGEALFSLHPFGIRPLYPLPKQKKCFVIPDYHKQGHGNLFIGLSLLEPGSRLTLFFHLIEDSRADSTNAMPFVRWFYLKDNQWKEFTGKQVVSDTTSGFLSSGIVTLDIPEDINCDNTLFDEKLYWIRACADKYLTGACSLFSVQTHAVGVTLEDPAAHDGVLGPGSINQPLSNLPGINSITQPIPAFNGRAKETEHARKTRISERLKHKNRAVTPWDYERLILEKFPEVFKVKCFPGINSISWQCWKQRQMCLNTKHWNCSNCKTFNTQNQPGHLLVTVIPRFKKKDRSFSKDPEPIANAILLNRIKSYVKRLASVFASIEVQNPVYEKIQVRCTVRFKNRENLWGNKSRLNKAISDFISPWTDEGYKARFGWCIRRSELMSHIREQACVDFVTNFSMLRIAGNSQSRFELFDTVTGNDTRPREDEKQIVPRYPWSIAVNADHHFIETTSDVRSITPQKTGIEELEVGNTFIITG</sequence>
<evidence type="ECO:0000313" key="2">
    <source>
        <dbReference type="Proteomes" id="UP000199608"/>
    </source>
</evidence>
<gene>
    <name evidence="1" type="ORF">SAMN04487931_11418</name>
</gene>
<accession>A0A1H2JQ97</accession>
<reference evidence="2" key="1">
    <citation type="submission" date="2016-10" db="EMBL/GenBank/DDBJ databases">
        <authorList>
            <person name="Varghese N."/>
            <person name="Submissions S."/>
        </authorList>
    </citation>
    <scope>NUCLEOTIDE SEQUENCE [LARGE SCALE GENOMIC DNA]</scope>
    <source>
        <strain evidence="2">DSM 3384</strain>
    </source>
</reference>
<dbReference type="EMBL" id="FNLL01000014">
    <property type="protein sequence ID" value="SDU58326.1"/>
    <property type="molecule type" value="Genomic_DNA"/>
</dbReference>
<keyword evidence="2" id="KW-1185">Reference proteome</keyword>
<evidence type="ECO:0000313" key="1">
    <source>
        <dbReference type="EMBL" id="SDU58326.1"/>
    </source>
</evidence>
<dbReference type="AlphaFoldDB" id="A0A1H2JQ97"/>
<organism evidence="1 2">
    <name type="scientific">Desulfobacula phenolica</name>
    <dbReference type="NCBI Taxonomy" id="90732"/>
    <lineage>
        <taxon>Bacteria</taxon>
        <taxon>Pseudomonadati</taxon>
        <taxon>Thermodesulfobacteriota</taxon>
        <taxon>Desulfobacteria</taxon>
        <taxon>Desulfobacterales</taxon>
        <taxon>Desulfobacteraceae</taxon>
        <taxon>Desulfobacula</taxon>
    </lineage>
</organism>
<name>A0A1H2JQ97_9BACT</name>
<proteinExistence type="predicted"/>
<protein>
    <submittedName>
        <fullName evidence="1">Baseplate J-like protein</fullName>
    </submittedName>
</protein>
<dbReference type="RefSeq" id="WP_092237554.1">
    <property type="nucleotide sequence ID" value="NZ_FNLL01000014.1"/>
</dbReference>
<dbReference type="Proteomes" id="UP000199608">
    <property type="component" value="Unassembled WGS sequence"/>
</dbReference>